<evidence type="ECO:0000256" key="3">
    <source>
        <dbReference type="ARBA" id="ARBA00022692"/>
    </source>
</evidence>
<proteinExistence type="inferred from homology"/>
<dbReference type="GeneID" id="100902000"/>
<evidence type="ECO:0000256" key="6">
    <source>
        <dbReference type="SAM" id="Phobius"/>
    </source>
</evidence>
<name>A0AAJ7L505_9ACAR</name>
<evidence type="ECO:0000256" key="2">
    <source>
        <dbReference type="ARBA" id="ARBA00005335"/>
    </source>
</evidence>
<dbReference type="GO" id="GO:0016020">
    <property type="term" value="C:membrane"/>
    <property type="evidence" value="ECO:0007669"/>
    <property type="project" value="UniProtKB-SubCell"/>
</dbReference>
<evidence type="ECO:0000256" key="5">
    <source>
        <dbReference type="ARBA" id="ARBA00023136"/>
    </source>
</evidence>
<keyword evidence="3 6" id="KW-0812">Transmembrane</keyword>
<accession>A0AAJ7L505</accession>
<gene>
    <name evidence="8" type="primary">LOC100902000</name>
</gene>
<sequence>MSFCLHLPCNRPEWLDFTERRNELYAVISGTLFAIGWWIIIDCSVQHPSDIKALHAIGVISTLSLVMVNLVSNAQVRGESSYTEAACGPSGARAWLFIGFVMGFGALLGSTWVLIQNSFEAPSVSLFLQNSFIFASSMAYKFGRKESDSWGS</sequence>
<dbReference type="Pfam" id="PF05255">
    <property type="entry name" value="UPF0220"/>
    <property type="match status" value="1"/>
</dbReference>
<organism evidence="7 8">
    <name type="scientific">Galendromus occidentalis</name>
    <name type="common">western predatory mite</name>
    <dbReference type="NCBI Taxonomy" id="34638"/>
    <lineage>
        <taxon>Eukaryota</taxon>
        <taxon>Metazoa</taxon>
        <taxon>Ecdysozoa</taxon>
        <taxon>Arthropoda</taxon>
        <taxon>Chelicerata</taxon>
        <taxon>Arachnida</taxon>
        <taxon>Acari</taxon>
        <taxon>Parasitiformes</taxon>
        <taxon>Mesostigmata</taxon>
        <taxon>Gamasina</taxon>
        <taxon>Phytoseioidea</taxon>
        <taxon>Phytoseiidae</taxon>
        <taxon>Typhlodrominae</taxon>
        <taxon>Galendromus</taxon>
    </lineage>
</organism>
<dbReference type="PANTHER" id="PTHR13180">
    <property type="entry name" value="SMALL MEMBRANE PROTEIN-RELATED"/>
    <property type="match status" value="1"/>
</dbReference>
<evidence type="ECO:0000313" key="7">
    <source>
        <dbReference type="Proteomes" id="UP000694867"/>
    </source>
</evidence>
<evidence type="ECO:0000256" key="1">
    <source>
        <dbReference type="ARBA" id="ARBA00004141"/>
    </source>
</evidence>
<dbReference type="RefSeq" id="XP_018495878.1">
    <property type="nucleotide sequence ID" value="XM_018640362.1"/>
</dbReference>
<keyword evidence="5 6" id="KW-0472">Membrane</keyword>
<reference evidence="8" key="1">
    <citation type="submission" date="2025-08" db="UniProtKB">
        <authorList>
            <consortium name="RefSeq"/>
        </authorList>
    </citation>
    <scope>IDENTIFICATION</scope>
</reference>
<feature type="transmembrane region" description="Helical" evidence="6">
    <location>
        <begin position="24"/>
        <end position="41"/>
    </location>
</feature>
<dbReference type="KEGG" id="goe:100902000"/>
<dbReference type="InterPro" id="IPR007919">
    <property type="entry name" value="UPF0220"/>
</dbReference>
<comment type="subcellular location">
    <subcellularLocation>
        <location evidence="1">Membrane</location>
        <topology evidence="1">Multi-pass membrane protein</topology>
    </subcellularLocation>
</comment>
<evidence type="ECO:0000256" key="4">
    <source>
        <dbReference type="ARBA" id="ARBA00022989"/>
    </source>
</evidence>
<protein>
    <submittedName>
        <fullName evidence="8">Transmembrane protein 50B</fullName>
    </submittedName>
</protein>
<keyword evidence="4 6" id="KW-1133">Transmembrane helix</keyword>
<feature type="transmembrane region" description="Helical" evidence="6">
    <location>
        <begin position="53"/>
        <end position="71"/>
    </location>
</feature>
<evidence type="ECO:0000313" key="8">
    <source>
        <dbReference type="RefSeq" id="XP_018495878.1"/>
    </source>
</evidence>
<dbReference type="AlphaFoldDB" id="A0AAJ7L505"/>
<comment type="similarity">
    <text evidence="2">Belongs to the UPF0220 family.</text>
</comment>
<feature type="transmembrane region" description="Helical" evidence="6">
    <location>
        <begin position="92"/>
        <end position="115"/>
    </location>
</feature>
<dbReference type="Proteomes" id="UP000694867">
    <property type="component" value="Unplaced"/>
</dbReference>
<keyword evidence="7" id="KW-1185">Reference proteome</keyword>